<name>A0ABY5E1Q9_9ACTN</name>
<dbReference type="Pfam" id="PF02470">
    <property type="entry name" value="MlaD"/>
    <property type="match status" value="1"/>
</dbReference>
<gene>
    <name evidence="2" type="ORF">NBH00_11195</name>
</gene>
<evidence type="ECO:0000313" key="3">
    <source>
        <dbReference type="Proteomes" id="UP001056035"/>
    </source>
</evidence>
<proteinExistence type="predicted"/>
<sequence length="451" mass="46991">MRRSFPAAAVAAVGVVLAAIALLHSGDSSSYRVNAVFDTAKGIVPGQLVKIAGVRVGTVTDVKLTADRKARITLKVKAGFAPFRSDASCRILPEGLISENFVECTPGSSSRPLAAGPGGTPTVPVQHTTVPVELQDVINVFSLPVDKQIGALVNELGIATAGRGDDLNAILRRANPALTDARRALTLLADQRRQIADAVSQTDTVLASLAAGRNDVSRFVTNAGAVAGTTAGHAAPLAAAVRDLPPMLASVDRGLRSVRRITATGTPLLRELRTAAPALNTFAHAIVPFARQGEPAVKRIGAVTEKGRTDLRAATPVFGHLSDLAASLQPAARQVALLVDSMTKQGGTENVMKFFYQMAAMSGGYDSTSHFVAVLINVWANCLLNLATKGCSQAYSAPGGGTIPANAPSVGPQRLGTVLEPGAPVLRSTQMEQLAKQHPERIKALLDLLLK</sequence>
<dbReference type="InterPro" id="IPR003399">
    <property type="entry name" value="Mce/MlaD"/>
</dbReference>
<feature type="domain" description="Mce/MlaD" evidence="1">
    <location>
        <begin position="30"/>
        <end position="107"/>
    </location>
</feature>
<dbReference type="InterPro" id="IPR052336">
    <property type="entry name" value="MlaD_Phospholipid_Transporter"/>
</dbReference>
<accession>A0ABY5E1Q9</accession>
<dbReference type="PANTHER" id="PTHR33371">
    <property type="entry name" value="INTERMEMBRANE PHOSPHOLIPID TRANSPORT SYSTEM BINDING PROTEIN MLAD-RELATED"/>
    <property type="match status" value="1"/>
</dbReference>
<organism evidence="2 3">
    <name type="scientific">Paraconexibacter antarcticus</name>
    <dbReference type="NCBI Taxonomy" id="2949664"/>
    <lineage>
        <taxon>Bacteria</taxon>
        <taxon>Bacillati</taxon>
        <taxon>Actinomycetota</taxon>
        <taxon>Thermoleophilia</taxon>
        <taxon>Solirubrobacterales</taxon>
        <taxon>Paraconexibacteraceae</taxon>
        <taxon>Paraconexibacter</taxon>
    </lineage>
</organism>
<keyword evidence="3" id="KW-1185">Reference proteome</keyword>
<evidence type="ECO:0000259" key="1">
    <source>
        <dbReference type="Pfam" id="PF02470"/>
    </source>
</evidence>
<dbReference type="PANTHER" id="PTHR33371:SF4">
    <property type="entry name" value="INTERMEMBRANE PHOSPHOLIPID TRANSPORT SYSTEM BINDING PROTEIN MLAD"/>
    <property type="match status" value="1"/>
</dbReference>
<reference evidence="2 3" key="1">
    <citation type="submission" date="2022-06" db="EMBL/GenBank/DDBJ databases">
        <title>Paraconexibacter antarcticus.</title>
        <authorList>
            <person name="Kim C.S."/>
        </authorList>
    </citation>
    <scope>NUCLEOTIDE SEQUENCE [LARGE SCALE GENOMIC DNA]</scope>
    <source>
        <strain evidence="2 3">02-257</strain>
    </source>
</reference>
<dbReference type="RefSeq" id="WP_254573416.1">
    <property type="nucleotide sequence ID" value="NZ_CP098502.1"/>
</dbReference>
<dbReference type="Proteomes" id="UP001056035">
    <property type="component" value="Chromosome"/>
</dbReference>
<protein>
    <submittedName>
        <fullName evidence="2">MlaD family protein</fullName>
    </submittedName>
</protein>
<evidence type="ECO:0000313" key="2">
    <source>
        <dbReference type="EMBL" id="UTI66750.1"/>
    </source>
</evidence>
<dbReference type="EMBL" id="CP098502">
    <property type="protein sequence ID" value="UTI66750.1"/>
    <property type="molecule type" value="Genomic_DNA"/>
</dbReference>